<sequence length="131" mass="14506">MLRLSIQPVRLAFPFVLKSATLLLAGGLGGTLQARITKLGLEPDLFVKVSLVDINTASSNSLINGIMKNGDLEQESDILFKMPEKKVVSWTTMVTGFSENGDHRRALAMFPRMLEILMLSLLYWLAQGLEL</sequence>
<organism evidence="2 3">
    <name type="scientific">Tetracentron sinense</name>
    <name type="common">Spur-leaf</name>
    <dbReference type="NCBI Taxonomy" id="13715"/>
    <lineage>
        <taxon>Eukaryota</taxon>
        <taxon>Viridiplantae</taxon>
        <taxon>Streptophyta</taxon>
        <taxon>Embryophyta</taxon>
        <taxon>Tracheophyta</taxon>
        <taxon>Spermatophyta</taxon>
        <taxon>Magnoliopsida</taxon>
        <taxon>Trochodendrales</taxon>
        <taxon>Trochodendraceae</taxon>
        <taxon>Tetracentron</taxon>
    </lineage>
</organism>
<evidence type="ECO:0000313" key="3">
    <source>
        <dbReference type="Proteomes" id="UP000655225"/>
    </source>
</evidence>
<keyword evidence="1" id="KW-0677">Repeat</keyword>
<proteinExistence type="predicted"/>
<dbReference type="PANTHER" id="PTHR47926:SF492">
    <property type="entry name" value="DYW DOMAIN-CONTAINING PROTEIN"/>
    <property type="match status" value="1"/>
</dbReference>
<dbReference type="OrthoDB" id="1937829at2759"/>
<keyword evidence="3" id="KW-1185">Reference proteome</keyword>
<gene>
    <name evidence="2" type="ORF">HHK36_003380</name>
</gene>
<dbReference type="NCBIfam" id="TIGR00756">
    <property type="entry name" value="PPR"/>
    <property type="match status" value="1"/>
</dbReference>
<dbReference type="Proteomes" id="UP000655225">
    <property type="component" value="Unassembled WGS sequence"/>
</dbReference>
<dbReference type="AlphaFoldDB" id="A0A834ZTA0"/>
<comment type="caution">
    <text evidence="2">The sequence shown here is derived from an EMBL/GenBank/DDBJ whole genome shotgun (WGS) entry which is preliminary data.</text>
</comment>
<dbReference type="PANTHER" id="PTHR47926">
    <property type="entry name" value="PENTATRICOPEPTIDE REPEAT-CONTAINING PROTEIN"/>
    <property type="match status" value="1"/>
</dbReference>
<evidence type="ECO:0000313" key="2">
    <source>
        <dbReference type="EMBL" id="KAF8410843.1"/>
    </source>
</evidence>
<accession>A0A834ZTA0</accession>
<dbReference type="InterPro" id="IPR011990">
    <property type="entry name" value="TPR-like_helical_dom_sf"/>
</dbReference>
<dbReference type="Gene3D" id="1.25.40.10">
    <property type="entry name" value="Tetratricopeptide repeat domain"/>
    <property type="match status" value="1"/>
</dbReference>
<dbReference type="InterPro" id="IPR002885">
    <property type="entry name" value="PPR_rpt"/>
</dbReference>
<reference evidence="2 3" key="1">
    <citation type="submission" date="2020-04" db="EMBL/GenBank/DDBJ databases">
        <title>Plant Genome Project.</title>
        <authorList>
            <person name="Zhang R.-G."/>
        </authorList>
    </citation>
    <scope>NUCLEOTIDE SEQUENCE [LARGE SCALE GENOMIC DNA]</scope>
    <source>
        <strain evidence="2">YNK0</strain>
        <tissue evidence="2">Leaf</tissue>
    </source>
</reference>
<name>A0A834ZTA0_TETSI</name>
<dbReference type="InterPro" id="IPR046960">
    <property type="entry name" value="PPR_At4g14850-like_plant"/>
</dbReference>
<dbReference type="GO" id="GO:0003723">
    <property type="term" value="F:RNA binding"/>
    <property type="evidence" value="ECO:0007669"/>
    <property type="project" value="InterPro"/>
</dbReference>
<dbReference type="EMBL" id="JABCRI010000002">
    <property type="protein sequence ID" value="KAF8410843.1"/>
    <property type="molecule type" value="Genomic_DNA"/>
</dbReference>
<evidence type="ECO:0008006" key="4">
    <source>
        <dbReference type="Google" id="ProtNLM"/>
    </source>
</evidence>
<evidence type="ECO:0000256" key="1">
    <source>
        <dbReference type="ARBA" id="ARBA00022737"/>
    </source>
</evidence>
<protein>
    <recommendedName>
        <fullName evidence="4">Pentatricopeptide repeat-containing protein</fullName>
    </recommendedName>
</protein>
<dbReference type="GO" id="GO:0009451">
    <property type="term" value="P:RNA modification"/>
    <property type="evidence" value="ECO:0007669"/>
    <property type="project" value="InterPro"/>
</dbReference>
<dbReference type="Pfam" id="PF01535">
    <property type="entry name" value="PPR"/>
    <property type="match status" value="2"/>
</dbReference>